<accession>A0A5E4CNZ7</accession>
<evidence type="ECO:0000256" key="1">
    <source>
        <dbReference type="SAM" id="MobiDB-lite"/>
    </source>
</evidence>
<evidence type="ECO:0000313" key="2">
    <source>
        <dbReference type="EMBL" id="KAF7462802.1"/>
    </source>
</evidence>
<gene>
    <name evidence="2" type="ORF">GHT09_011368</name>
    <name evidence="3" type="ORF">MONAX_5E045254</name>
</gene>
<evidence type="ECO:0000313" key="4">
    <source>
        <dbReference type="Proteomes" id="UP000335636"/>
    </source>
</evidence>
<evidence type="ECO:0000313" key="3">
    <source>
        <dbReference type="EMBL" id="VTJ82741.1"/>
    </source>
</evidence>
<protein>
    <submittedName>
        <fullName evidence="3">Uncharacterized protein</fullName>
    </submittedName>
</protein>
<sequence>MHGVTPLLQTSLGADPALPCPSPPCPLWELKRLPIGRSPPALQPPFSVACPRVSPGCLSPLPCSDSGGHSPPRSFPDPQAGPAPVWKPQPRAAFPVNDPCAAVIC</sequence>
<dbReference type="AlphaFoldDB" id="A0A5E4CNZ7"/>
<proteinExistence type="predicted"/>
<reference evidence="3 4" key="1">
    <citation type="submission" date="2019-04" db="EMBL/GenBank/DDBJ databases">
        <authorList>
            <person name="Alioto T."/>
            <person name="Alioto T."/>
        </authorList>
    </citation>
    <scope>NUCLEOTIDE SEQUENCE [LARGE SCALE GENOMIC DNA]</scope>
</reference>
<dbReference type="Proteomes" id="UP000662637">
    <property type="component" value="Unassembled WGS sequence"/>
</dbReference>
<dbReference type="EMBL" id="WJEC01008308">
    <property type="protein sequence ID" value="KAF7462802.1"/>
    <property type="molecule type" value="Genomic_DNA"/>
</dbReference>
<name>A0A5E4CNZ7_MARMO</name>
<reference evidence="2" key="2">
    <citation type="submission" date="2020-08" db="EMBL/GenBank/DDBJ databases">
        <authorList>
            <person name="Shumante A."/>
            <person name="Zimin A.V."/>
            <person name="Puiu D."/>
            <person name="Salzberg S.L."/>
        </authorList>
    </citation>
    <scope>NUCLEOTIDE SEQUENCE</scope>
    <source>
        <strain evidence="2">WC2-LM</strain>
        <tissue evidence="2">Liver</tissue>
    </source>
</reference>
<dbReference type="Proteomes" id="UP000335636">
    <property type="component" value="Unassembled WGS sequence"/>
</dbReference>
<organism evidence="3 4">
    <name type="scientific">Marmota monax</name>
    <name type="common">Woodchuck</name>
    <dbReference type="NCBI Taxonomy" id="9995"/>
    <lineage>
        <taxon>Eukaryota</taxon>
        <taxon>Metazoa</taxon>
        <taxon>Chordata</taxon>
        <taxon>Craniata</taxon>
        <taxon>Vertebrata</taxon>
        <taxon>Euteleostomi</taxon>
        <taxon>Mammalia</taxon>
        <taxon>Eutheria</taxon>
        <taxon>Euarchontoglires</taxon>
        <taxon>Glires</taxon>
        <taxon>Rodentia</taxon>
        <taxon>Sciuromorpha</taxon>
        <taxon>Sciuridae</taxon>
        <taxon>Xerinae</taxon>
        <taxon>Marmotini</taxon>
        <taxon>Marmota</taxon>
    </lineage>
</organism>
<feature type="region of interest" description="Disordered" evidence="1">
    <location>
        <begin position="64"/>
        <end position="90"/>
    </location>
</feature>
<keyword evidence="4" id="KW-1185">Reference proteome</keyword>
<dbReference type="EMBL" id="CABDUW010001571">
    <property type="protein sequence ID" value="VTJ82741.1"/>
    <property type="molecule type" value="Genomic_DNA"/>
</dbReference>
<feature type="compositionally biased region" description="Pro residues" evidence="1">
    <location>
        <begin position="73"/>
        <end position="87"/>
    </location>
</feature>